<sequence>MRRAVAVCACMILAVPGGAVPVQAEEDYPDRAIRLVIPFGPGGATDVLFRRVADWLETSLDTPIDPVNVSGDAAIRGASDVKEATPDGYTLLGSHQTLSLSYLYGKADFSYEAFAPVALLMRTINIPATRADHPVDAADGIAPYVAKHGDNVRFGMIEGSTDHFFWLHFFEEAGIDQDQVALVGYPDTASQIAALMTGEIDFSMLNLPSGGELFASGTLTPLGVADTQRLPTLPSVPTLQEQGIDMVNTTDRGLFAPLGTPIERRDVLVSALLQVLDDDMHRQRLEREFGTRIHVQSSGDYSRVLDEQFRRLEELAKAIDFD</sequence>
<dbReference type="CDD" id="cd07012">
    <property type="entry name" value="PBP2_Bug_TTT"/>
    <property type="match status" value="1"/>
</dbReference>
<comment type="similarity">
    <text evidence="1">Belongs to the UPF0065 (bug) family.</text>
</comment>
<dbReference type="InterPro" id="IPR005064">
    <property type="entry name" value="BUG"/>
</dbReference>
<proteinExistence type="inferred from homology"/>
<accession>A0A1H2Y7E1</accession>
<dbReference type="PANTHER" id="PTHR42928:SF5">
    <property type="entry name" value="BLR1237 PROTEIN"/>
    <property type="match status" value="1"/>
</dbReference>
<dbReference type="STRING" id="574349.SAMN05443545_103389"/>
<dbReference type="InterPro" id="IPR042100">
    <property type="entry name" value="Bug_dom1"/>
</dbReference>
<dbReference type="Gene3D" id="3.40.190.10">
    <property type="entry name" value="Periplasmic binding protein-like II"/>
    <property type="match status" value="1"/>
</dbReference>
<dbReference type="PIRSF" id="PIRSF017082">
    <property type="entry name" value="YflP"/>
    <property type="match status" value="1"/>
</dbReference>
<dbReference type="SUPFAM" id="SSF53850">
    <property type="entry name" value="Periplasmic binding protein-like II"/>
    <property type="match status" value="1"/>
</dbReference>
<dbReference type="PANTHER" id="PTHR42928">
    <property type="entry name" value="TRICARBOXYLATE-BINDING PROTEIN"/>
    <property type="match status" value="1"/>
</dbReference>
<feature type="chain" id="PRO_5011496166" evidence="2">
    <location>
        <begin position="25"/>
        <end position="322"/>
    </location>
</feature>
<keyword evidence="2" id="KW-0732">Signal</keyword>
<evidence type="ECO:0000256" key="2">
    <source>
        <dbReference type="SAM" id="SignalP"/>
    </source>
</evidence>
<dbReference type="Proteomes" id="UP000198500">
    <property type="component" value="Unassembled WGS sequence"/>
</dbReference>
<dbReference type="Gene3D" id="3.40.190.150">
    <property type="entry name" value="Bordetella uptake gene, domain 1"/>
    <property type="match status" value="1"/>
</dbReference>
<organism evidence="3 4">
    <name type="scientific">Aidingimonas halophila</name>
    <dbReference type="NCBI Taxonomy" id="574349"/>
    <lineage>
        <taxon>Bacteria</taxon>
        <taxon>Pseudomonadati</taxon>
        <taxon>Pseudomonadota</taxon>
        <taxon>Gammaproteobacteria</taxon>
        <taxon>Oceanospirillales</taxon>
        <taxon>Halomonadaceae</taxon>
        <taxon>Aidingimonas</taxon>
    </lineage>
</organism>
<gene>
    <name evidence="3" type="ORF">SAMN05443545_103389</name>
</gene>
<dbReference type="AlphaFoldDB" id="A0A1H2Y7E1"/>
<feature type="signal peptide" evidence="2">
    <location>
        <begin position="1"/>
        <end position="24"/>
    </location>
</feature>
<protein>
    <submittedName>
        <fullName evidence="3">Tripartite-type tricarboxylate transporter, receptor component TctC</fullName>
    </submittedName>
</protein>
<name>A0A1H2Y7E1_9GAMM</name>
<dbReference type="Pfam" id="PF03401">
    <property type="entry name" value="TctC"/>
    <property type="match status" value="1"/>
</dbReference>
<keyword evidence="4" id="KW-1185">Reference proteome</keyword>
<dbReference type="EMBL" id="FNNI01000003">
    <property type="protein sequence ID" value="SDX01123.1"/>
    <property type="molecule type" value="Genomic_DNA"/>
</dbReference>
<keyword evidence="3" id="KW-0675">Receptor</keyword>
<evidence type="ECO:0000313" key="3">
    <source>
        <dbReference type="EMBL" id="SDX01123.1"/>
    </source>
</evidence>
<evidence type="ECO:0000313" key="4">
    <source>
        <dbReference type="Proteomes" id="UP000198500"/>
    </source>
</evidence>
<reference evidence="3 4" key="1">
    <citation type="submission" date="2016-10" db="EMBL/GenBank/DDBJ databases">
        <authorList>
            <person name="de Groot N.N."/>
        </authorList>
    </citation>
    <scope>NUCLEOTIDE SEQUENCE [LARGE SCALE GENOMIC DNA]</scope>
    <source>
        <strain evidence="3 4">DSM 19219</strain>
    </source>
</reference>
<evidence type="ECO:0000256" key="1">
    <source>
        <dbReference type="ARBA" id="ARBA00006987"/>
    </source>
</evidence>